<dbReference type="Proteomes" id="UP001652623">
    <property type="component" value="Chromosome 9"/>
</dbReference>
<dbReference type="PANTHER" id="PTHR38937">
    <property type="entry name" value="MEMBRANE PROTEIN OF ER BODY-LIKE PROTEIN"/>
    <property type="match status" value="1"/>
</dbReference>
<accession>A0A6P4ABC9</accession>
<evidence type="ECO:0000256" key="1">
    <source>
        <dbReference type="SAM" id="Coils"/>
    </source>
</evidence>
<keyword evidence="3" id="KW-0472">Membrane</keyword>
<dbReference type="FunCoup" id="A0A6P4ABC9">
    <property type="interactions" value="625"/>
</dbReference>
<evidence type="ECO:0000256" key="3">
    <source>
        <dbReference type="SAM" id="Phobius"/>
    </source>
</evidence>
<keyword evidence="4" id="KW-1185">Reference proteome</keyword>
<feature type="transmembrane region" description="Helical" evidence="3">
    <location>
        <begin position="658"/>
        <end position="677"/>
    </location>
</feature>
<name>A0A6P4ABC9_ZIZJJ</name>
<keyword evidence="3" id="KW-0812">Transmembrane</keyword>
<evidence type="ECO:0000313" key="4">
    <source>
        <dbReference type="Proteomes" id="UP001652623"/>
    </source>
</evidence>
<feature type="region of interest" description="Disordered" evidence="2">
    <location>
        <begin position="135"/>
        <end position="171"/>
    </location>
</feature>
<keyword evidence="3" id="KW-1133">Transmembrane helix</keyword>
<feature type="region of interest" description="Disordered" evidence="2">
    <location>
        <begin position="350"/>
        <end position="445"/>
    </location>
</feature>
<keyword evidence="1" id="KW-0175">Coiled coil</keyword>
<proteinExistence type="predicted"/>
<feature type="transmembrane region" description="Helical" evidence="3">
    <location>
        <begin position="689"/>
        <end position="710"/>
    </location>
</feature>
<evidence type="ECO:0000256" key="2">
    <source>
        <dbReference type="SAM" id="MobiDB-lite"/>
    </source>
</evidence>
<evidence type="ECO:0000313" key="5">
    <source>
        <dbReference type="RefSeq" id="XP_015892163.3"/>
    </source>
</evidence>
<feature type="transmembrane region" description="Helical" evidence="3">
    <location>
        <begin position="622"/>
        <end position="646"/>
    </location>
</feature>
<feature type="transmembrane region" description="Helical" evidence="3">
    <location>
        <begin position="567"/>
        <end position="587"/>
    </location>
</feature>
<gene>
    <name evidence="5" type="primary">LOC107426478</name>
</gene>
<dbReference type="PANTHER" id="PTHR38937:SF2">
    <property type="entry name" value="MEMBRANE PROTEIN OF ER BODY-LIKE PROTEIN ISOFORM X1"/>
    <property type="match status" value="1"/>
</dbReference>
<dbReference type="KEGG" id="zju:107426478"/>
<dbReference type="AlphaFoldDB" id="A0A6P4ABC9"/>
<dbReference type="RefSeq" id="XP_015892163.3">
    <property type="nucleotide sequence ID" value="XM_016036677.4"/>
</dbReference>
<feature type="compositionally biased region" description="Basic and acidic residues" evidence="2">
    <location>
        <begin position="397"/>
        <end position="412"/>
    </location>
</feature>
<dbReference type="InterPro" id="IPR052843">
    <property type="entry name" value="ER_body_metal_sequester"/>
</dbReference>
<sequence>MDALRKMKEGIEAKKEEALMKVEEKKEALIKVKENMEAKKEEALNKVNEKKEALMKVKEDVEEKKMEAVRKVKEEVEEKKEALMNLKEDVEEKIEPVKMFFRGRMVGPISGINTTNIVSTLSTINTAVPPASAIEYDSDSSDSSKGSAESLNDEKVNGKSRKRHSHRNGDTASLITSYPAVNSPPLNVVVHQSHGEQIFYPGVKYSGVQESALNNHQGKDNVAKKGLNGFSPSAHKILDQNGTYTSFEEGSTSENRIVNLGNKISEEVTEIYLEKLYQKPESHEFYCPNCKTCITKVLIIRERYLEAAPNVAHPNKEDLRCSNCFAFLIPVGNWIRNIFASKNPAGQGIAATLTPTPKPLPSNPVSSAGLEEPLLPHYSDKDLGDQIPREPQTVGHHVPEGTDPKHIIHHLGDNAPHGAVENSGAGNAATLTPTPKPLPSNSGNNAGLEEPLLPYYSDKGLGDQISREPQTVGNNAPVATEPSKHIIHHSGGNPPHGAVENSGVGSTVTEPGDGISILMPPPNEQLLGTEPRSTKSWEILKSIVYGGLTESITSLGIVTSAASADAATLNVIALALANLIGGLFVICHNLWEFKNDESTVTSKETGQQVDRYEEVLGQKTNFIFHVPAAILAFLIFGLVPPVVYGFSFHESDDKDLKLAAVAGASLLCITLLALAKARTQRNPKYMKTVLQYVAVGFGVSGASYVAGNLLDRLMEKLGWFQQTHVDKTFPLPQFM</sequence>
<dbReference type="InParanoid" id="A0A6P4ABC9"/>
<protein>
    <submittedName>
        <fullName evidence="5">Membrane protein of ER body-like protein isoform X1</fullName>
    </submittedName>
</protein>
<reference evidence="5" key="1">
    <citation type="submission" date="2025-08" db="UniProtKB">
        <authorList>
            <consortium name="RefSeq"/>
        </authorList>
    </citation>
    <scope>IDENTIFICATION</scope>
    <source>
        <tissue evidence="5">Seedling</tissue>
    </source>
</reference>
<organism evidence="4 5">
    <name type="scientific">Ziziphus jujuba</name>
    <name type="common">Chinese jujube</name>
    <name type="synonym">Ziziphus sativa</name>
    <dbReference type="NCBI Taxonomy" id="326968"/>
    <lineage>
        <taxon>Eukaryota</taxon>
        <taxon>Viridiplantae</taxon>
        <taxon>Streptophyta</taxon>
        <taxon>Embryophyta</taxon>
        <taxon>Tracheophyta</taxon>
        <taxon>Spermatophyta</taxon>
        <taxon>Magnoliopsida</taxon>
        <taxon>eudicotyledons</taxon>
        <taxon>Gunneridae</taxon>
        <taxon>Pentapetalae</taxon>
        <taxon>rosids</taxon>
        <taxon>fabids</taxon>
        <taxon>Rosales</taxon>
        <taxon>Rhamnaceae</taxon>
        <taxon>Paliureae</taxon>
        <taxon>Ziziphus</taxon>
    </lineage>
</organism>
<dbReference type="GeneID" id="107426478"/>
<feature type="compositionally biased region" description="Basic and acidic residues" evidence="2">
    <location>
        <begin position="378"/>
        <end position="388"/>
    </location>
</feature>
<feature type="coiled-coil region" evidence="1">
    <location>
        <begin position="1"/>
        <end position="93"/>
    </location>
</feature>